<evidence type="ECO:0000256" key="1">
    <source>
        <dbReference type="SAM" id="MobiDB-lite"/>
    </source>
</evidence>
<feature type="compositionally biased region" description="Basic and acidic residues" evidence="1">
    <location>
        <begin position="46"/>
        <end position="56"/>
    </location>
</feature>
<feature type="region of interest" description="Disordered" evidence="1">
    <location>
        <begin position="19"/>
        <end position="91"/>
    </location>
</feature>
<dbReference type="Proteomes" id="UP000636709">
    <property type="component" value="Unassembled WGS sequence"/>
</dbReference>
<dbReference type="AlphaFoldDB" id="A0A835ANU6"/>
<name>A0A835ANU6_9POAL</name>
<reference evidence="2" key="1">
    <citation type="submission" date="2020-07" db="EMBL/GenBank/DDBJ databases">
        <title>Genome sequence and genetic diversity analysis of an under-domesticated orphan crop, white fonio (Digitaria exilis).</title>
        <authorList>
            <person name="Bennetzen J.L."/>
            <person name="Chen S."/>
            <person name="Ma X."/>
            <person name="Wang X."/>
            <person name="Yssel A.E.J."/>
            <person name="Chaluvadi S.R."/>
            <person name="Johnson M."/>
            <person name="Gangashetty P."/>
            <person name="Hamidou F."/>
            <person name="Sanogo M.D."/>
            <person name="Zwaenepoel A."/>
            <person name="Wallace J."/>
            <person name="Van De Peer Y."/>
            <person name="Van Deynze A."/>
        </authorList>
    </citation>
    <scope>NUCLEOTIDE SEQUENCE</scope>
    <source>
        <tissue evidence="2">Leaves</tissue>
    </source>
</reference>
<sequence>MVLGLAGCCGRVAIAADGRSRVSPAAKEAGEGHPEAMKKQQQQQRVMKEIRTKGVESADVAAGKDRKKKDQRKDSPIVMHQFPFHSRPGLL</sequence>
<comment type="caution">
    <text evidence="2">The sequence shown here is derived from an EMBL/GenBank/DDBJ whole genome shotgun (WGS) entry which is preliminary data.</text>
</comment>
<gene>
    <name evidence="2" type="ORF">HU200_055366</name>
</gene>
<evidence type="ECO:0000313" key="2">
    <source>
        <dbReference type="EMBL" id="KAF8663554.1"/>
    </source>
</evidence>
<accession>A0A835ANU6</accession>
<dbReference type="EMBL" id="JACEFO010002367">
    <property type="protein sequence ID" value="KAF8663554.1"/>
    <property type="molecule type" value="Genomic_DNA"/>
</dbReference>
<protein>
    <submittedName>
        <fullName evidence="2">Uncharacterized protein</fullName>
    </submittedName>
</protein>
<proteinExistence type="predicted"/>
<keyword evidence="3" id="KW-1185">Reference proteome</keyword>
<evidence type="ECO:0000313" key="3">
    <source>
        <dbReference type="Proteomes" id="UP000636709"/>
    </source>
</evidence>
<feature type="compositionally biased region" description="Basic and acidic residues" evidence="1">
    <location>
        <begin position="28"/>
        <end position="38"/>
    </location>
</feature>
<dbReference type="OrthoDB" id="689626at2759"/>
<organism evidence="2 3">
    <name type="scientific">Digitaria exilis</name>
    <dbReference type="NCBI Taxonomy" id="1010633"/>
    <lineage>
        <taxon>Eukaryota</taxon>
        <taxon>Viridiplantae</taxon>
        <taxon>Streptophyta</taxon>
        <taxon>Embryophyta</taxon>
        <taxon>Tracheophyta</taxon>
        <taxon>Spermatophyta</taxon>
        <taxon>Magnoliopsida</taxon>
        <taxon>Liliopsida</taxon>
        <taxon>Poales</taxon>
        <taxon>Poaceae</taxon>
        <taxon>PACMAD clade</taxon>
        <taxon>Panicoideae</taxon>
        <taxon>Panicodae</taxon>
        <taxon>Paniceae</taxon>
        <taxon>Anthephorinae</taxon>
        <taxon>Digitaria</taxon>
    </lineage>
</organism>